<protein>
    <recommendedName>
        <fullName evidence="4">Lipoprotein</fullName>
    </recommendedName>
</protein>
<dbReference type="EMBL" id="JBHUPE010000004">
    <property type="protein sequence ID" value="MFD2904442.1"/>
    <property type="molecule type" value="Genomic_DNA"/>
</dbReference>
<evidence type="ECO:0008006" key="4">
    <source>
        <dbReference type="Google" id="ProtNLM"/>
    </source>
</evidence>
<feature type="signal peptide" evidence="1">
    <location>
        <begin position="1"/>
        <end position="19"/>
    </location>
</feature>
<feature type="chain" id="PRO_5045576768" description="Lipoprotein" evidence="1">
    <location>
        <begin position="20"/>
        <end position="155"/>
    </location>
</feature>
<evidence type="ECO:0000313" key="2">
    <source>
        <dbReference type="EMBL" id="MFD2904442.1"/>
    </source>
</evidence>
<evidence type="ECO:0000256" key="1">
    <source>
        <dbReference type="SAM" id="SignalP"/>
    </source>
</evidence>
<sequence length="155" mass="18009">MNRYKFLMFVLVLVCSACVKPNINCEFFFNSARINGIDSSNIKISLDKIIIVDTVIKNKMIDTSILIKKIPVTKSSKNIIKIRVNGRDTIFNLPDFRESIQVFFYYDNTSILRDKILSESSILSNRSRDIESIKDSMYAIYGNKLDTMYIHFKKK</sequence>
<evidence type="ECO:0000313" key="3">
    <source>
        <dbReference type="Proteomes" id="UP001597509"/>
    </source>
</evidence>
<keyword evidence="1" id="KW-0732">Signal</keyword>
<name>A0ABW5YXY6_9SPHI</name>
<gene>
    <name evidence="2" type="ORF">ACFS6I_10935</name>
</gene>
<dbReference type="RefSeq" id="WP_380920424.1">
    <property type="nucleotide sequence ID" value="NZ_JBHUPE010000004.1"/>
</dbReference>
<dbReference type="Proteomes" id="UP001597509">
    <property type="component" value="Unassembled WGS sequence"/>
</dbReference>
<accession>A0ABW5YXY6</accession>
<proteinExistence type="predicted"/>
<organism evidence="2 3">
    <name type="scientific">Sphingobacterium anhuiense</name>
    <dbReference type="NCBI Taxonomy" id="493780"/>
    <lineage>
        <taxon>Bacteria</taxon>
        <taxon>Pseudomonadati</taxon>
        <taxon>Bacteroidota</taxon>
        <taxon>Sphingobacteriia</taxon>
        <taxon>Sphingobacteriales</taxon>
        <taxon>Sphingobacteriaceae</taxon>
        <taxon>Sphingobacterium</taxon>
    </lineage>
</organism>
<keyword evidence="3" id="KW-1185">Reference proteome</keyword>
<reference evidence="3" key="1">
    <citation type="journal article" date="2019" name="Int. J. Syst. Evol. Microbiol.">
        <title>The Global Catalogue of Microorganisms (GCM) 10K type strain sequencing project: providing services to taxonomists for standard genome sequencing and annotation.</title>
        <authorList>
            <consortium name="The Broad Institute Genomics Platform"/>
            <consortium name="The Broad Institute Genome Sequencing Center for Infectious Disease"/>
            <person name="Wu L."/>
            <person name="Ma J."/>
        </authorList>
    </citation>
    <scope>NUCLEOTIDE SEQUENCE [LARGE SCALE GENOMIC DNA]</scope>
    <source>
        <strain evidence="3">KCTC 22209</strain>
    </source>
</reference>
<comment type="caution">
    <text evidence="2">The sequence shown here is derived from an EMBL/GenBank/DDBJ whole genome shotgun (WGS) entry which is preliminary data.</text>
</comment>